<dbReference type="EMBL" id="PPEA01000619">
    <property type="protein sequence ID" value="PQM45555.1"/>
    <property type="molecule type" value="Genomic_DNA"/>
</dbReference>
<sequence length="91" mass="10376">MSTKNSRLAQLSGLSLAGVGLAHFIKPRVFERITTFTHPRATRRHVYLNGGVETLLGLGFTRPRSRRLAALGLLGYLEYVRRNIRNRWRDA</sequence>
<gene>
    <name evidence="1" type="ORF">BKN37_13790</name>
    <name evidence="2" type="ORF">C1Y40_04293</name>
</gene>
<reference evidence="2" key="3">
    <citation type="submission" date="2018-01" db="EMBL/GenBank/DDBJ databases">
        <authorList>
            <person name="Gaut B.S."/>
            <person name="Morton B.R."/>
            <person name="Clegg M.T."/>
            <person name="Duvall M.R."/>
        </authorList>
    </citation>
    <scope>NUCLEOTIDE SEQUENCE</scope>
    <source>
        <strain evidence="2">ATCC BAA-2683</strain>
    </source>
</reference>
<evidence type="ECO:0000313" key="1">
    <source>
        <dbReference type="EMBL" id="OHV03681.1"/>
    </source>
</evidence>
<comment type="caution">
    <text evidence="1">The sequence shown here is derived from an EMBL/GenBank/DDBJ whole genome shotgun (WGS) entry which is preliminary data.</text>
</comment>
<evidence type="ECO:0000313" key="2">
    <source>
        <dbReference type="EMBL" id="PQM45555.1"/>
    </source>
</evidence>
<evidence type="ECO:0000313" key="3">
    <source>
        <dbReference type="Proteomes" id="UP000179734"/>
    </source>
</evidence>
<dbReference type="Proteomes" id="UP000179734">
    <property type="component" value="Unassembled WGS sequence"/>
</dbReference>
<reference evidence="1 3" key="1">
    <citation type="submission" date="2016-10" db="EMBL/GenBank/DDBJ databases">
        <title>Genome sequence of Mycobacterium talmonii.</title>
        <authorList>
            <person name="Greninger A.L."/>
            <person name="Elliott B."/>
            <person name="Vasireddy S."/>
            <person name="Vasireddy R."/>
        </authorList>
    </citation>
    <scope>NUCLEOTIDE SEQUENCE [LARGE SCALE GENOMIC DNA]</scope>
    <source>
        <strain evidence="1">MO-5499</strain>
        <strain evidence="3">NE-TNMC-100812</strain>
    </source>
</reference>
<accession>A0A1S1NHY5</accession>
<dbReference type="AlphaFoldDB" id="A0A1S1NHY5"/>
<reference evidence="2 4" key="2">
    <citation type="journal article" date="2017" name="Int. J. Syst. Evol. Microbiol.">
        <title>Mycobacterium talmoniae sp. nov., a slowly growing mycobacterium isolated from human respiratory samples.</title>
        <authorList>
            <person name="Davidson R.M."/>
            <person name="DeGroote M.A."/>
            <person name="Marola J.L."/>
            <person name="Buss S."/>
            <person name="Jones V."/>
            <person name="McNeil M.R."/>
            <person name="Freifeld A.G."/>
            <person name="Elaine Epperson L."/>
            <person name="Hasan N.A."/>
            <person name="Jackson M."/>
            <person name="Iwen P.C."/>
            <person name="Salfinger M."/>
            <person name="Strong M."/>
        </authorList>
    </citation>
    <scope>NUCLEOTIDE SEQUENCE [LARGE SCALE GENOMIC DNA]</scope>
    <source>
        <strain evidence="2 4">ATCC BAA-2683</strain>
    </source>
</reference>
<organism evidence="1 3">
    <name type="scientific">Mycobacterium talmoniae</name>
    <dbReference type="NCBI Taxonomy" id="1858794"/>
    <lineage>
        <taxon>Bacteria</taxon>
        <taxon>Bacillati</taxon>
        <taxon>Actinomycetota</taxon>
        <taxon>Actinomycetes</taxon>
        <taxon>Mycobacteriales</taxon>
        <taxon>Mycobacteriaceae</taxon>
        <taxon>Mycobacterium</taxon>
    </lineage>
</organism>
<dbReference type="EMBL" id="MLQM01000067">
    <property type="protein sequence ID" value="OHV03681.1"/>
    <property type="molecule type" value="Genomic_DNA"/>
</dbReference>
<dbReference type="RefSeq" id="WP_071026715.1">
    <property type="nucleotide sequence ID" value="NZ_MLQM01000067.1"/>
</dbReference>
<protein>
    <submittedName>
        <fullName evidence="1">Uncharacterized protein</fullName>
    </submittedName>
</protein>
<keyword evidence="3" id="KW-1185">Reference proteome</keyword>
<name>A0A1S1NHY5_9MYCO</name>
<proteinExistence type="predicted"/>
<dbReference type="Proteomes" id="UP000238296">
    <property type="component" value="Unassembled WGS sequence"/>
</dbReference>
<evidence type="ECO:0000313" key="4">
    <source>
        <dbReference type="Proteomes" id="UP000238296"/>
    </source>
</evidence>